<gene>
    <name evidence="1" type="ORF">S03H2_35095</name>
</gene>
<protein>
    <submittedName>
        <fullName evidence="1">Uncharacterized protein</fullName>
    </submittedName>
</protein>
<name>X1HTQ7_9ZZZZ</name>
<sequence>MSKIGEYEYPKIKIKTAIEYTTPILKKFGGRISRKGLEKEIDKHGGQLSAIISSLKGYGLIEGRGIYRATELAQTIILSPLPNEKEKAIGKSYLKYEIIRIIYDEFGGNIPEKETVSVFLKDKMGVDWSKARKNTTSLLNLYKDAI</sequence>
<reference evidence="1" key="1">
    <citation type="journal article" date="2014" name="Front. Microbiol.">
        <title>High frequency of phylogenetically diverse reductive dehalogenase-homologous genes in deep subseafloor sedimentary metagenomes.</title>
        <authorList>
            <person name="Kawai M."/>
            <person name="Futagami T."/>
            <person name="Toyoda A."/>
            <person name="Takaki Y."/>
            <person name="Nishi S."/>
            <person name="Hori S."/>
            <person name="Arai W."/>
            <person name="Tsubouchi T."/>
            <person name="Morono Y."/>
            <person name="Uchiyama I."/>
            <person name="Ito T."/>
            <person name="Fujiyama A."/>
            <person name="Inagaki F."/>
            <person name="Takami H."/>
        </authorList>
    </citation>
    <scope>NUCLEOTIDE SEQUENCE</scope>
    <source>
        <strain evidence="1">Expedition CK06-06</strain>
    </source>
</reference>
<feature type="non-terminal residue" evidence="1">
    <location>
        <position position="146"/>
    </location>
</feature>
<accession>X1HTQ7</accession>
<comment type="caution">
    <text evidence="1">The sequence shown here is derived from an EMBL/GenBank/DDBJ whole genome shotgun (WGS) entry which is preliminary data.</text>
</comment>
<evidence type="ECO:0000313" key="1">
    <source>
        <dbReference type="EMBL" id="GAH60445.1"/>
    </source>
</evidence>
<organism evidence="1">
    <name type="scientific">marine sediment metagenome</name>
    <dbReference type="NCBI Taxonomy" id="412755"/>
    <lineage>
        <taxon>unclassified sequences</taxon>
        <taxon>metagenomes</taxon>
        <taxon>ecological metagenomes</taxon>
    </lineage>
</organism>
<dbReference type="AlphaFoldDB" id="X1HTQ7"/>
<proteinExistence type="predicted"/>
<dbReference type="EMBL" id="BARU01021449">
    <property type="protein sequence ID" value="GAH60445.1"/>
    <property type="molecule type" value="Genomic_DNA"/>
</dbReference>